<proteinExistence type="inferred from homology"/>
<sequence>EATESLIRDDLETALSNCSAVEELEEKADDQKRELLGILFATDLAAPQLLLFQIIEAVENVSDRIEDAADLLRILVVKSK</sequence>
<organism evidence="2 3">
    <name type="scientific">bacterium (Candidatus Ratteibacteria) CG15_BIG_FIL_POST_REV_8_21_14_020_41_12</name>
    <dbReference type="NCBI Taxonomy" id="2014291"/>
    <lineage>
        <taxon>Bacteria</taxon>
        <taxon>Candidatus Ratteibacteria</taxon>
    </lineage>
</organism>
<dbReference type="Pfam" id="PF01865">
    <property type="entry name" value="PhoU_div"/>
    <property type="match status" value="1"/>
</dbReference>
<comment type="similarity">
    <text evidence="1">Belongs to the UPF0111 family.</text>
</comment>
<evidence type="ECO:0000256" key="1">
    <source>
        <dbReference type="ARBA" id="ARBA00008591"/>
    </source>
</evidence>
<reference evidence="3" key="1">
    <citation type="submission" date="2017-09" db="EMBL/GenBank/DDBJ databases">
        <title>Depth-based differentiation of microbial function through sediment-hosted aquifers and enrichment of novel symbionts in the deep terrestrial subsurface.</title>
        <authorList>
            <person name="Probst A.J."/>
            <person name="Ladd B."/>
            <person name="Jarett J.K."/>
            <person name="Geller-Mcgrath D.E."/>
            <person name="Sieber C.M.K."/>
            <person name="Emerson J.B."/>
            <person name="Anantharaman K."/>
            <person name="Thomas B.C."/>
            <person name="Malmstrom R."/>
            <person name="Stieglmeier M."/>
            <person name="Klingl A."/>
            <person name="Woyke T."/>
            <person name="Ryan C.M."/>
            <person name="Banfield J.F."/>
        </authorList>
    </citation>
    <scope>NUCLEOTIDE SEQUENCE [LARGE SCALE GENOMIC DNA]</scope>
</reference>
<name>A0A2M7GZH7_9BACT</name>
<evidence type="ECO:0008006" key="4">
    <source>
        <dbReference type="Google" id="ProtNLM"/>
    </source>
</evidence>
<dbReference type="Gene3D" id="1.20.58.220">
    <property type="entry name" value="Phosphate transport system protein phou homolog 2, domain 2"/>
    <property type="match status" value="1"/>
</dbReference>
<protein>
    <recommendedName>
        <fullName evidence="4">DUF47 domain-containing protein</fullName>
    </recommendedName>
</protein>
<comment type="caution">
    <text evidence="2">The sequence shown here is derived from an EMBL/GenBank/DDBJ whole genome shotgun (WGS) entry which is preliminary data.</text>
</comment>
<evidence type="ECO:0000313" key="3">
    <source>
        <dbReference type="Proteomes" id="UP000230025"/>
    </source>
</evidence>
<gene>
    <name evidence="2" type="ORF">COW28_02415</name>
</gene>
<dbReference type="Proteomes" id="UP000230025">
    <property type="component" value="Unassembled WGS sequence"/>
</dbReference>
<dbReference type="InterPro" id="IPR018445">
    <property type="entry name" value="Put_Phosphate_transp_reg"/>
</dbReference>
<dbReference type="InterPro" id="IPR038078">
    <property type="entry name" value="PhoU-like_sf"/>
</dbReference>
<evidence type="ECO:0000313" key="2">
    <source>
        <dbReference type="EMBL" id="PIW33848.1"/>
    </source>
</evidence>
<accession>A0A2M7GZH7</accession>
<dbReference type="AlphaFoldDB" id="A0A2M7GZH7"/>
<dbReference type="EMBL" id="PFFY01000113">
    <property type="protein sequence ID" value="PIW33848.1"/>
    <property type="molecule type" value="Genomic_DNA"/>
</dbReference>
<feature type="non-terminal residue" evidence="2">
    <location>
        <position position="1"/>
    </location>
</feature>